<reference evidence="2 3" key="1">
    <citation type="submission" date="2016-08" db="EMBL/GenBank/DDBJ databases">
        <authorList>
            <person name="Seilhamer J.J."/>
        </authorList>
    </citation>
    <scope>NUCLEOTIDE SEQUENCE [LARGE SCALE GENOMIC DNA]</scope>
    <source>
        <strain evidence="2 3">NML150140-1</strain>
    </source>
</reference>
<comment type="caution">
    <text evidence="2">The sequence shown here is derived from an EMBL/GenBank/DDBJ whole genome shotgun (WGS) entry which is preliminary data.</text>
</comment>
<feature type="transmembrane region" description="Helical" evidence="1">
    <location>
        <begin position="47"/>
        <end position="66"/>
    </location>
</feature>
<evidence type="ECO:0000313" key="2">
    <source>
        <dbReference type="EMBL" id="ODR47949.1"/>
    </source>
</evidence>
<protein>
    <submittedName>
        <fullName evidence="2">Uncharacterized protein</fullName>
    </submittedName>
</protein>
<evidence type="ECO:0000313" key="3">
    <source>
        <dbReference type="Proteomes" id="UP000094271"/>
    </source>
</evidence>
<sequence length="80" mass="8964">MVSLFYNGGNLLPLLFFWDTFYAFAVASGMDQSYIDSYIQYYTSPGWLIFIVSFSVICGFLGSILGSRLIGKHFKKAGVL</sequence>
<dbReference type="AlphaFoldDB" id="A0A1E3UDE4"/>
<accession>A0A1E3UDE4</accession>
<dbReference type="Pfam" id="PF09605">
    <property type="entry name" value="Trep_Strep"/>
    <property type="match status" value="1"/>
</dbReference>
<gene>
    <name evidence="2" type="ORF">BEI59_21505</name>
</gene>
<dbReference type="InterPro" id="IPR011733">
    <property type="entry name" value="CHP02185_IM"/>
</dbReference>
<name>A0A1E3UDE4_9FIRM</name>
<feature type="transmembrane region" description="Helical" evidence="1">
    <location>
        <begin position="12"/>
        <end position="35"/>
    </location>
</feature>
<evidence type="ECO:0000256" key="1">
    <source>
        <dbReference type="SAM" id="Phobius"/>
    </source>
</evidence>
<dbReference type="Proteomes" id="UP000094271">
    <property type="component" value="Unassembled WGS sequence"/>
</dbReference>
<keyword evidence="1" id="KW-0812">Transmembrane</keyword>
<dbReference type="EMBL" id="MEHA01000018">
    <property type="protein sequence ID" value="ODR47949.1"/>
    <property type="molecule type" value="Genomic_DNA"/>
</dbReference>
<proteinExistence type="predicted"/>
<keyword evidence="1" id="KW-0472">Membrane</keyword>
<organism evidence="2 3">
    <name type="scientific">Eisenbergiella tayi</name>
    <dbReference type="NCBI Taxonomy" id="1432052"/>
    <lineage>
        <taxon>Bacteria</taxon>
        <taxon>Bacillati</taxon>
        <taxon>Bacillota</taxon>
        <taxon>Clostridia</taxon>
        <taxon>Lachnospirales</taxon>
        <taxon>Lachnospiraceae</taxon>
        <taxon>Eisenbergiella</taxon>
    </lineage>
</organism>
<keyword evidence="1" id="KW-1133">Transmembrane helix</keyword>